<evidence type="ECO:0000259" key="2">
    <source>
        <dbReference type="Pfam" id="PF01627"/>
    </source>
</evidence>
<dbReference type="EMBL" id="BSNG01000001">
    <property type="protein sequence ID" value="GLQ08956.1"/>
    <property type="molecule type" value="Genomic_DNA"/>
</dbReference>
<keyword evidence="3" id="KW-0418">Kinase</keyword>
<gene>
    <name evidence="3" type="ORF">GCM10007913_08880</name>
</gene>
<sequence>MAQRSSALDRDVAKPARRPARPIDLVHLAKQCLGDAGLEREILHLFDSTIKTYLARLLAATAPDEVLFALHTIRGAAAGVGAFAITDLAKAMEADARAGRAIEVEQIDDLKMAVEEASGFIGDVLGRE</sequence>
<comment type="caution">
    <text evidence="3">The sequence shown here is derived from an EMBL/GenBank/DDBJ whole genome shotgun (WGS) entry which is preliminary data.</text>
</comment>
<dbReference type="InterPro" id="IPR008207">
    <property type="entry name" value="Sig_transdc_His_kin_Hpt_dom"/>
</dbReference>
<evidence type="ECO:0000313" key="4">
    <source>
        <dbReference type="Proteomes" id="UP001161406"/>
    </source>
</evidence>
<evidence type="ECO:0000313" key="3">
    <source>
        <dbReference type="EMBL" id="GLQ08956.1"/>
    </source>
</evidence>
<organism evidence="3 4">
    <name type="scientific">Devosia yakushimensis</name>
    <dbReference type="NCBI Taxonomy" id="470028"/>
    <lineage>
        <taxon>Bacteria</taxon>
        <taxon>Pseudomonadati</taxon>
        <taxon>Pseudomonadota</taxon>
        <taxon>Alphaproteobacteria</taxon>
        <taxon>Hyphomicrobiales</taxon>
        <taxon>Devosiaceae</taxon>
        <taxon>Devosia</taxon>
    </lineage>
</organism>
<reference evidence="3" key="2">
    <citation type="submission" date="2023-01" db="EMBL/GenBank/DDBJ databases">
        <title>Draft genome sequence of Devosia yakushimensis strain NBRC 103855.</title>
        <authorList>
            <person name="Sun Q."/>
            <person name="Mori K."/>
        </authorList>
    </citation>
    <scope>NUCLEOTIDE SEQUENCE</scope>
    <source>
        <strain evidence="3">NBRC 103855</strain>
    </source>
</reference>
<dbReference type="Pfam" id="PF01627">
    <property type="entry name" value="Hpt"/>
    <property type="match status" value="1"/>
</dbReference>
<dbReference type="InterPro" id="IPR036641">
    <property type="entry name" value="HPT_dom_sf"/>
</dbReference>
<dbReference type="RefSeq" id="WP_284388316.1">
    <property type="nucleotide sequence ID" value="NZ_BSNG01000001.1"/>
</dbReference>
<dbReference type="Proteomes" id="UP001161406">
    <property type="component" value="Unassembled WGS sequence"/>
</dbReference>
<keyword evidence="1" id="KW-0902">Two-component regulatory system</keyword>
<keyword evidence="3" id="KW-0808">Transferase</keyword>
<feature type="domain" description="HPt" evidence="2">
    <location>
        <begin position="43"/>
        <end position="117"/>
    </location>
</feature>
<dbReference type="SUPFAM" id="SSF47226">
    <property type="entry name" value="Histidine-containing phosphotransfer domain, HPT domain"/>
    <property type="match status" value="1"/>
</dbReference>
<reference evidence="3" key="1">
    <citation type="journal article" date="2014" name="Int. J. Syst. Evol. Microbiol.">
        <title>Complete genome of a new Firmicutes species belonging to the dominant human colonic microbiota ('Ruminococcus bicirculans') reveals two chromosomes and a selective capacity to utilize plant glucans.</title>
        <authorList>
            <consortium name="NISC Comparative Sequencing Program"/>
            <person name="Wegmann U."/>
            <person name="Louis P."/>
            <person name="Goesmann A."/>
            <person name="Henrissat B."/>
            <person name="Duncan S.H."/>
            <person name="Flint H.J."/>
        </authorList>
    </citation>
    <scope>NUCLEOTIDE SEQUENCE</scope>
    <source>
        <strain evidence="3">NBRC 103855</strain>
    </source>
</reference>
<protein>
    <submittedName>
        <fullName evidence="3">Histidine kinase</fullName>
    </submittedName>
</protein>
<name>A0ABQ5UAV5_9HYPH</name>
<dbReference type="Gene3D" id="1.20.120.160">
    <property type="entry name" value="HPT domain"/>
    <property type="match status" value="1"/>
</dbReference>
<accession>A0ABQ5UAV5</accession>
<proteinExistence type="predicted"/>
<evidence type="ECO:0000256" key="1">
    <source>
        <dbReference type="ARBA" id="ARBA00023012"/>
    </source>
</evidence>
<keyword evidence="4" id="KW-1185">Reference proteome</keyword>
<dbReference type="GO" id="GO:0016301">
    <property type="term" value="F:kinase activity"/>
    <property type="evidence" value="ECO:0007669"/>
    <property type="project" value="UniProtKB-KW"/>
</dbReference>